<keyword evidence="1" id="KW-0732">Signal</keyword>
<feature type="signal peptide" evidence="1">
    <location>
        <begin position="1"/>
        <end position="23"/>
    </location>
</feature>
<keyword evidence="3" id="KW-1185">Reference proteome</keyword>
<name>A0AAV7E2L5_ARIFI</name>
<dbReference type="Proteomes" id="UP000825729">
    <property type="component" value="Unassembled WGS sequence"/>
</dbReference>
<gene>
    <name evidence="2" type="ORF">H6P81_017975</name>
</gene>
<proteinExistence type="predicted"/>
<dbReference type="AlphaFoldDB" id="A0AAV7E2L5"/>
<comment type="caution">
    <text evidence="2">The sequence shown here is derived from an EMBL/GenBank/DDBJ whole genome shotgun (WGS) entry which is preliminary data.</text>
</comment>
<accession>A0AAV7E2L5</accession>
<protein>
    <submittedName>
        <fullName evidence="2">Uncharacterized protein</fullName>
    </submittedName>
</protein>
<sequence length="79" mass="8739">MGKVSVSMVVATFLMVMLAGAAARNDFLINLDEDSKCCQDHHMPNCEDSQCINFCSPCCDYTSSRCKILGGHHYCHCKC</sequence>
<evidence type="ECO:0000256" key="1">
    <source>
        <dbReference type="SAM" id="SignalP"/>
    </source>
</evidence>
<reference evidence="2 3" key="1">
    <citation type="submission" date="2021-07" db="EMBL/GenBank/DDBJ databases">
        <title>The Aristolochia fimbriata genome: insights into angiosperm evolution, floral development and chemical biosynthesis.</title>
        <authorList>
            <person name="Jiao Y."/>
        </authorList>
    </citation>
    <scope>NUCLEOTIDE SEQUENCE [LARGE SCALE GENOMIC DNA]</scope>
    <source>
        <strain evidence="2">IBCAS-2021</strain>
        <tissue evidence="2">Leaf</tissue>
    </source>
</reference>
<evidence type="ECO:0000313" key="3">
    <source>
        <dbReference type="Proteomes" id="UP000825729"/>
    </source>
</evidence>
<evidence type="ECO:0000313" key="2">
    <source>
        <dbReference type="EMBL" id="KAG9442121.1"/>
    </source>
</evidence>
<organism evidence="2 3">
    <name type="scientific">Aristolochia fimbriata</name>
    <name type="common">White veined hardy Dutchman's pipe vine</name>
    <dbReference type="NCBI Taxonomy" id="158543"/>
    <lineage>
        <taxon>Eukaryota</taxon>
        <taxon>Viridiplantae</taxon>
        <taxon>Streptophyta</taxon>
        <taxon>Embryophyta</taxon>
        <taxon>Tracheophyta</taxon>
        <taxon>Spermatophyta</taxon>
        <taxon>Magnoliopsida</taxon>
        <taxon>Magnoliidae</taxon>
        <taxon>Piperales</taxon>
        <taxon>Aristolochiaceae</taxon>
        <taxon>Aristolochia</taxon>
    </lineage>
</organism>
<dbReference type="EMBL" id="JAINDJ010000007">
    <property type="protein sequence ID" value="KAG9442121.1"/>
    <property type="molecule type" value="Genomic_DNA"/>
</dbReference>
<feature type="chain" id="PRO_5043361403" evidence="1">
    <location>
        <begin position="24"/>
        <end position="79"/>
    </location>
</feature>